<feature type="binding site" evidence="1">
    <location>
        <position position="121"/>
    </location>
    <ligand>
        <name>substrate</name>
    </ligand>
</feature>
<dbReference type="AlphaFoldDB" id="A0A9X2G9W1"/>
<feature type="binding site" evidence="1">
    <location>
        <position position="117"/>
    </location>
    <ligand>
        <name>substrate</name>
    </ligand>
</feature>
<dbReference type="GO" id="GO:0019442">
    <property type="term" value="P:L-tryptophan catabolic process to acetyl-CoA"/>
    <property type="evidence" value="ECO:0007669"/>
    <property type="project" value="TreeGrafter"/>
</dbReference>
<dbReference type="Gene3D" id="1.20.58.480">
    <property type="match status" value="1"/>
</dbReference>
<gene>
    <name evidence="1" type="primary">kynA</name>
    <name evidence="3" type="ORF">HD597_000484</name>
</gene>
<dbReference type="GO" id="GO:0019441">
    <property type="term" value="P:L-tryptophan catabolic process to kynurenine"/>
    <property type="evidence" value="ECO:0007669"/>
    <property type="project" value="UniProtKB-UniRule"/>
</dbReference>
<proteinExistence type="inferred from homology"/>
<comment type="pathway">
    <text evidence="1">Amino-acid degradation; L-tryptophan degradation via kynurenine pathway; L-kynurenine from L-tryptophan: step 1/2.</text>
</comment>
<feature type="region of interest" description="Disordered" evidence="2">
    <location>
        <begin position="1"/>
        <end position="21"/>
    </location>
</feature>
<keyword evidence="1" id="KW-0349">Heme</keyword>
<evidence type="ECO:0000256" key="2">
    <source>
        <dbReference type="SAM" id="MobiDB-lite"/>
    </source>
</evidence>
<dbReference type="Pfam" id="PF03301">
    <property type="entry name" value="Trp_dioxygenase"/>
    <property type="match status" value="2"/>
</dbReference>
<comment type="caution">
    <text evidence="3">The sequence shown here is derived from an EMBL/GenBank/DDBJ whole genome shotgun (WGS) entry which is preliminary data.</text>
</comment>
<dbReference type="SUPFAM" id="SSF140959">
    <property type="entry name" value="Indolic compounds 2,3-dioxygenase-like"/>
    <property type="match status" value="1"/>
</dbReference>
<comment type="function">
    <text evidence="1">Heme-dependent dioxygenase that catalyzes the oxidative cleavage of the L-tryptophan (L-Trp) pyrrole ring and converts L-tryptophan to N-formyl-L-kynurenine. Catalyzes the oxidative cleavage of the indole moiety.</text>
</comment>
<keyword evidence="1" id="KW-0408">Iron</keyword>
<comment type="subunit">
    <text evidence="1">Homotetramer.</text>
</comment>
<dbReference type="GO" id="GO:0020037">
    <property type="term" value="F:heme binding"/>
    <property type="evidence" value="ECO:0007669"/>
    <property type="project" value="UniProtKB-UniRule"/>
</dbReference>
<comment type="cofactor">
    <cofactor evidence="1">
        <name>heme</name>
        <dbReference type="ChEBI" id="CHEBI:30413"/>
    </cofactor>
    <text evidence="1">Binds 1 heme group per subunit.</text>
</comment>
<protein>
    <recommendedName>
        <fullName evidence="1">Tryptophan 2,3-dioxygenase</fullName>
        <shortName evidence="1">TDO</shortName>
        <ecNumber evidence="1">1.13.11.11</ecNumber>
    </recommendedName>
    <alternativeName>
        <fullName evidence="1">Tryptamin 2,3-dioxygenase</fullName>
    </alternativeName>
    <alternativeName>
        <fullName evidence="1">Tryptophan oxygenase</fullName>
        <shortName evidence="1">TO</shortName>
        <shortName evidence="1">TRPO</shortName>
    </alternativeName>
    <alternativeName>
        <fullName evidence="1">Tryptophan pyrrolase</fullName>
    </alternativeName>
    <alternativeName>
        <fullName evidence="1">Tryptophanase</fullName>
    </alternativeName>
</protein>
<keyword evidence="1" id="KW-0223">Dioxygenase</keyword>
<keyword evidence="4" id="KW-1185">Reference proteome</keyword>
<comment type="caution">
    <text evidence="1">Lacks conserved residue(s) required for the propagation of feature annotation.</text>
</comment>
<sequence>MTTTGRPPTRQPTLPGDDPAGPVIAVGTEFSRYVASTALLSLQDLRTAAPAEPSFLIITQVMELLFKLSYIEARQARDQLEERSVEDAMNALRRLREAQHVAVQSWGVLSALSPVDYMRLRDDLGDASGFQSYAFRQWEFVLGKKDASLIRPYLGDPVAEPALRTALREPSVYDAVLGQFGRFGIKLPSACLDKEWAEPYEPHPEVERAWRRVYDDPQRYETLYRLAEALMDVAYEFARWQSTHVLVVERVLGAKRGTGGTSGVAWLRKAGELRLFPELWTLRAGF</sequence>
<reference evidence="3" key="1">
    <citation type="submission" date="2022-06" db="EMBL/GenBank/DDBJ databases">
        <title>Sequencing the genomes of 1000 actinobacteria strains.</title>
        <authorList>
            <person name="Klenk H.-P."/>
        </authorList>
    </citation>
    <scope>NUCLEOTIDE SEQUENCE</scope>
    <source>
        <strain evidence="3">DSM 46694</strain>
    </source>
</reference>
<organism evidence="3 4">
    <name type="scientific">Nonomuraea thailandensis</name>
    <dbReference type="NCBI Taxonomy" id="1188745"/>
    <lineage>
        <taxon>Bacteria</taxon>
        <taxon>Bacillati</taxon>
        <taxon>Actinomycetota</taxon>
        <taxon>Actinomycetes</taxon>
        <taxon>Streptosporangiales</taxon>
        <taxon>Streptosporangiaceae</taxon>
        <taxon>Nonomuraea</taxon>
    </lineage>
</organism>
<keyword evidence="1 3" id="KW-0560">Oxidoreductase</keyword>
<dbReference type="EMBL" id="JAMZEB010000001">
    <property type="protein sequence ID" value="MCP2353464.1"/>
    <property type="molecule type" value="Genomic_DNA"/>
</dbReference>
<dbReference type="RefSeq" id="WP_253740018.1">
    <property type="nucleotide sequence ID" value="NZ_BAABKA010000020.1"/>
</dbReference>
<dbReference type="PANTHER" id="PTHR10138">
    <property type="entry name" value="TRYPTOPHAN 2,3-DIOXYGENASE"/>
    <property type="match status" value="1"/>
</dbReference>
<keyword evidence="1" id="KW-0823">Tryptophan catabolism</keyword>
<dbReference type="GO" id="GO:0004833">
    <property type="term" value="F:L-tryptophan 2,3-dioxygenase activity"/>
    <property type="evidence" value="ECO:0007669"/>
    <property type="project" value="UniProtKB-UniRule"/>
</dbReference>
<dbReference type="EC" id="1.13.11.11" evidence="1"/>
<feature type="compositionally biased region" description="Low complexity" evidence="2">
    <location>
        <begin position="1"/>
        <end position="16"/>
    </location>
</feature>
<keyword evidence="1" id="KW-0479">Metal-binding</keyword>
<dbReference type="GO" id="GO:0046872">
    <property type="term" value="F:metal ion binding"/>
    <property type="evidence" value="ECO:0007669"/>
    <property type="project" value="UniProtKB-KW"/>
</dbReference>
<evidence type="ECO:0000313" key="4">
    <source>
        <dbReference type="Proteomes" id="UP001139648"/>
    </source>
</evidence>
<feature type="binding site" evidence="1">
    <location>
        <position position="258"/>
    </location>
    <ligand>
        <name>substrate</name>
    </ligand>
</feature>
<comment type="catalytic activity">
    <reaction evidence="1">
        <text>L-tryptophan + O2 = N-formyl-L-kynurenine</text>
        <dbReference type="Rhea" id="RHEA:24536"/>
        <dbReference type="ChEBI" id="CHEBI:15379"/>
        <dbReference type="ChEBI" id="CHEBI:57912"/>
        <dbReference type="ChEBI" id="CHEBI:58629"/>
        <dbReference type="EC" id="1.13.11.11"/>
    </reaction>
</comment>
<evidence type="ECO:0000313" key="3">
    <source>
        <dbReference type="EMBL" id="MCP2353464.1"/>
    </source>
</evidence>
<comment type="similarity">
    <text evidence="1">Belongs to the tryptophan 2,3-dioxygenase family.</text>
</comment>
<feature type="binding site" description="axial binding residue" evidence="1">
    <location>
        <position position="244"/>
    </location>
    <ligand>
        <name>heme</name>
        <dbReference type="ChEBI" id="CHEBI:30413"/>
    </ligand>
    <ligandPart>
        <name>Fe</name>
        <dbReference type="ChEBI" id="CHEBI:18248"/>
    </ligandPart>
</feature>
<dbReference type="HAMAP" id="MF_01972">
    <property type="entry name" value="T23O"/>
    <property type="match status" value="1"/>
</dbReference>
<dbReference type="InterPro" id="IPR004981">
    <property type="entry name" value="Trp_2_3_dOase"/>
</dbReference>
<dbReference type="PANTHER" id="PTHR10138:SF0">
    <property type="entry name" value="TRYPTOPHAN 2,3-DIOXYGENASE"/>
    <property type="match status" value="1"/>
</dbReference>
<dbReference type="InterPro" id="IPR037217">
    <property type="entry name" value="Trp/Indoleamine_2_3_dOase-like"/>
</dbReference>
<evidence type="ECO:0000256" key="1">
    <source>
        <dbReference type="HAMAP-Rule" id="MF_01972"/>
    </source>
</evidence>
<dbReference type="Proteomes" id="UP001139648">
    <property type="component" value="Unassembled WGS sequence"/>
</dbReference>
<accession>A0A9X2G9W1</accession>
<name>A0A9X2G9W1_9ACTN</name>